<feature type="compositionally biased region" description="Basic and acidic residues" evidence="6">
    <location>
        <begin position="583"/>
        <end position="597"/>
    </location>
</feature>
<dbReference type="KEGG" id="lak:106168876"/>
<protein>
    <submittedName>
        <fullName evidence="9">Band 4.1-like protein 2 isoform X1</fullName>
    </submittedName>
</protein>
<dbReference type="InParanoid" id="A0A1S3IZB4"/>
<dbReference type="GO" id="GO:0005886">
    <property type="term" value="C:plasma membrane"/>
    <property type="evidence" value="ECO:0007669"/>
    <property type="project" value="TreeGrafter"/>
</dbReference>
<evidence type="ECO:0000313" key="9">
    <source>
        <dbReference type="RefSeq" id="XP_013403542.1"/>
    </source>
</evidence>
<feature type="region of interest" description="Disordered" evidence="6">
    <location>
        <begin position="1"/>
        <end position="71"/>
    </location>
</feature>
<evidence type="ECO:0000256" key="1">
    <source>
        <dbReference type="ARBA" id="ARBA00004245"/>
    </source>
</evidence>
<dbReference type="PANTHER" id="PTHR23280:SF21">
    <property type="entry name" value="PROTEIN 4.1 HOMOLOG"/>
    <property type="match status" value="1"/>
</dbReference>
<evidence type="ECO:0000256" key="2">
    <source>
        <dbReference type="ARBA" id="ARBA00022490"/>
    </source>
</evidence>
<feature type="compositionally biased region" description="Basic and acidic residues" evidence="6">
    <location>
        <begin position="1"/>
        <end position="17"/>
    </location>
</feature>
<feature type="region of interest" description="Disordered" evidence="6">
    <location>
        <begin position="734"/>
        <end position="765"/>
    </location>
</feature>
<dbReference type="Gene3D" id="3.10.20.90">
    <property type="entry name" value="Phosphatidylinositol 3-kinase Catalytic Subunit, Chain A, domain 1"/>
    <property type="match status" value="1"/>
</dbReference>
<dbReference type="SMART" id="SM01196">
    <property type="entry name" value="FERM_C"/>
    <property type="match status" value="1"/>
</dbReference>
<dbReference type="PIRSF" id="PIRSF002304">
    <property type="entry name" value="Membrane_skeletal_4_1"/>
    <property type="match status" value="1"/>
</dbReference>
<comment type="subcellular location">
    <subcellularLocation>
        <location evidence="1">Cytoplasm</location>
        <location evidence="1">Cytoskeleton</location>
    </subcellularLocation>
</comment>
<dbReference type="InterPro" id="IPR035963">
    <property type="entry name" value="FERM_2"/>
</dbReference>
<dbReference type="Gene3D" id="1.20.80.10">
    <property type="match status" value="1"/>
</dbReference>
<evidence type="ECO:0000259" key="7">
    <source>
        <dbReference type="PROSITE" id="PS50057"/>
    </source>
</evidence>
<dbReference type="PANTHER" id="PTHR23280">
    <property type="entry name" value="4.1 G PROTEIN"/>
    <property type="match status" value="1"/>
</dbReference>
<dbReference type="Pfam" id="PF09379">
    <property type="entry name" value="FERM_N"/>
    <property type="match status" value="1"/>
</dbReference>
<dbReference type="Gene3D" id="2.30.29.30">
    <property type="entry name" value="Pleckstrin-homology domain (PH domain)/Phosphotyrosine-binding domain (PTB)"/>
    <property type="match status" value="1"/>
</dbReference>
<dbReference type="SUPFAM" id="SSF54236">
    <property type="entry name" value="Ubiquitin-like"/>
    <property type="match status" value="1"/>
</dbReference>
<evidence type="ECO:0000256" key="5">
    <source>
        <dbReference type="ARBA" id="ARBA00023212"/>
    </source>
</evidence>
<dbReference type="InterPro" id="IPR014847">
    <property type="entry name" value="FA"/>
</dbReference>
<dbReference type="CDD" id="cd14473">
    <property type="entry name" value="FERM_B-lobe"/>
    <property type="match status" value="1"/>
</dbReference>
<dbReference type="Proteomes" id="UP000085678">
    <property type="component" value="Unplaced"/>
</dbReference>
<dbReference type="InterPro" id="IPR019747">
    <property type="entry name" value="FERM_CS"/>
</dbReference>
<dbReference type="GeneID" id="106168876"/>
<dbReference type="AlphaFoldDB" id="A0A1S3IZB4"/>
<feature type="region of interest" description="Disordered" evidence="6">
    <location>
        <begin position="777"/>
        <end position="816"/>
    </location>
</feature>
<evidence type="ECO:0000256" key="4">
    <source>
        <dbReference type="ARBA" id="ARBA00023203"/>
    </source>
</evidence>
<feature type="compositionally biased region" description="Basic and acidic residues" evidence="6">
    <location>
        <begin position="44"/>
        <end position="63"/>
    </location>
</feature>
<dbReference type="FunFam" id="2.30.29.30:FF:000001">
    <property type="entry name" value="Erythrocyte membrane protein band 4.1"/>
    <property type="match status" value="1"/>
</dbReference>
<feature type="compositionally biased region" description="Basic and acidic residues" evidence="6">
    <location>
        <begin position="610"/>
        <end position="621"/>
    </location>
</feature>
<dbReference type="FunFam" id="1.20.80.10:FF:000001">
    <property type="entry name" value="Erythrocyte membrane protein band 4.1"/>
    <property type="match status" value="1"/>
</dbReference>
<dbReference type="CDD" id="cd13184">
    <property type="entry name" value="FERM_C_4_1_family"/>
    <property type="match status" value="1"/>
</dbReference>
<dbReference type="InterPro" id="IPR000798">
    <property type="entry name" value="Ez/rad/moesin-like"/>
</dbReference>
<dbReference type="PROSITE" id="PS00660">
    <property type="entry name" value="FERM_1"/>
    <property type="match status" value="1"/>
</dbReference>
<dbReference type="FunFam" id="3.10.20.90:FF:000002">
    <property type="entry name" value="Erythrocyte protein band 4.1-like 3"/>
    <property type="match status" value="1"/>
</dbReference>
<dbReference type="InterPro" id="IPR014352">
    <property type="entry name" value="FERM/acyl-CoA-bd_prot_sf"/>
</dbReference>
<evidence type="ECO:0000256" key="3">
    <source>
        <dbReference type="ARBA" id="ARBA00022553"/>
    </source>
</evidence>
<dbReference type="Pfam" id="PF09380">
    <property type="entry name" value="FERM_C"/>
    <property type="match status" value="1"/>
</dbReference>
<dbReference type="PRINTS" id="PR00935">
    <property type="entry name" value="BAND41"/>
</dbReference>
<dbReference type="InterPro" id="IPR029071">
    <property type="entry name" value="Ubiquitin-like_domsf"/>
</dbReference>
<sequence>MADDSEKIPDSPGKEPADLDTTQQSVDQEEEKPKDQTPPPAEPSPKKEKAKKEKVKKEKEKSPKKAPTTRSSKMVACRVLLLDGTDQEIEVEKRAKGQVLFDKVCEAANLIEKDYFGISYRDATDTRYWLALDKKISKQMRSGPWVFAFEVKFYPPDPSQLTEDLTRYHLCLQVRNDILSGKLPCSFVTHALLGSYTVQSELGDYDPDEQGVKYIQDFRFAPNQTNELLEKIADLHKTHKGQTPAEAEMHFLENSKKLAMYGVDLHQARDSELVDITLGVCASGLLVYREKLRINRFAWPKILKLSYKRSNFYVKIRPGEFEQFENTIGFKCANHRLAKRLWKTCVEHHTFFRLKEPEPPNARMPLTFPGFGSRFRYSGRTQHQTRQAAALIDRPEPRFERAASKRLTTRSMDESEPYNTSENPDQSAIGYGHPDRANARTPSLAEDEAGQGGRLRPGEELGAPGYHPPGGQAYTDHVELKTTGPKTSTLTRKGEGGGGGAPIRDYYTSTPLRAAGLSSVPPRSPGSGTGSPGTPGSDSLDATPQYGYDSRYGPGYENQDTLEMRRKGGHPDGYHYPGQQPDRQNRDLIQELKRRQEGGQGEGDDDDDRYDPSTEHLEKKRILITTTTTTSPAHGTSATNSSSSGSSRSSSENSIQLDVASNNLVEGVDDLHAQQDSITTESYVTAEMYTETTTTTAAGEGAGKMAFFHGAGGPGGESQEDHHGYKKTTTTVVMTTGDDSSMPPTVPTERVKYDPNAEHTTTSTTDVPLVKTQSRTVTYSSSGDGGRDLLPGELVSSQSHASRSQTVETTTYKTESDGVVETTIQRKITITSEGEELDHDKMLAEAIANVTSEYLPQDRTVQKIEIKTDTEEVGAD</sequence>
<dbReference type="FunCoup" id="A0A1S3IZB4">
    <property type="interactions" value="539"/>
</dbReference>
<reference evidence="9" key="1">
    <citation type="submission" date="2025-08" db="UniProtKB">
        <authorList>
            <consortium name="RefSeq"/>
        </authorList>
    </citation>
    <scope>IDENTIFICATION</scope>
    <source>
        <tissue evidence="9">Gonads</tissue>
    </source>
</reference>
<dbReference type="RefSeq" id="XP_013403542.1">
    <property type="nucleotide sequence ID" value="XM_013548088.2"/>
</dbReference>
<feature type="compositionally biased region" description="Polar residues" evidence="6">
    <location>
        <begin position="417"/>
        <end position="426"/>
    </location>
</feature>
<feature type="compositionally biased region" description="Basic and acidic residues" evidence="6">
    <location>
        <begin position="562"/>
        <end position="573"/>
    </location>
</feature>
<name>A0A1S3IZB4_LINAN</name>
<accession>A0A1S3IZB4</accession>
<dbReference type="InterPro" id="IPR000299">
    <property type="entry name" value="FERM_domain"/>
</dbReference>
<dbReference type="InterPro" id="IPR011993">
    <property type="entry name" value="PH-like_dom_sf"/>
</dbReference>
<dbReference type="InterPro" id="IPR018979">
    <property type="entry name" value="FERM_N"/>
</dbReference>
<keyword evidence="4" id="KW-0009">Actin-binding</keyword>
<feature type="compositionally biased region" description="Polar residues" evidence="6">
    <location>
        <begin position="795"/>
        <end position="813"/>
    </location>
</feature>
<dbReference type="GO" id="GO:0005856">
    <property type="term" value="C:cytoskeleton"/>
    <property type="evidence" value="ECO:0007669"/>
    <property type="project" value="UniProtKB-SubCell"/>
</dbReference>
<feature type="compositionally biased region" description="Basic and acidic residues" evidence="6">
    <location>
        <begin position="393"/>
        <end position="403"/>
    </location>
</feature>
<organism evidence="8 9">
    <name type="scientific">Lingula anatina</name>
    <name type="common">Brachiopod</name>
    <name type="synonym">Lingula unguis</name>
    <dbReference type="NCBI Taxonomy" id="7574"/>
    <lineage>
        <taxon>Eukaryota</taxon>
        <taxon>Metazoa</taxon>
        <taxon>Spiralia</taxon>
        <taxon>Lophotrochozoa</taxon>
        <taxon>Brachiopoda</taxon>
        <taxon>Linguliformea</taxon>
        <taxon>Lingulata</taxon>
        <taxon>Lingulida</taxon>
        <taxon>Linguloidea</taxon>
        <taxon>Lingulidae</taxon>
        <taxon>Lingula</taxon>
    </lineage>
</organism>
<keyword evidence="2" id="KW-0963">Cytoplasm</keyword>
<dbReference type="STRING" id="7574.A0A1S3IZB4"/>
<dbReference type="SMART" id="SM01195">
    <property type="entry name" value="FA"/>
    <property type="match status" value="1"/>
</dbReference>
<dbReference type="SUPFAM" id="SSF47031">
    <property type="entry name" value="Second domain of FERM"/>
    <property type="match status" value="1"/>
</dbReference>
<dbReference type="OrthoDB" id="6589456at2759"/>
<gene>
    <name evidence="9" type="primary">LOC106168876</name>
</gene>
<dbReference type="GO" id="GO:0031032">
    <property type="term" value="P:actomyosin structure organization"/>
    <property type="evidence" value="ECO:0007669"/>
    <property type="project" value="TreeGrafter"/>
</dbReference>
<dbReference type="InterPro" id="IPR018980">
    <property type="entry name" value="FERM_PH-like_C"/>
</dbReference>
<dbReference type="InterPro" id="IPR019748">
    <property type="entry name" value="FERM_central"/>
</dbReference>
<dbReference type="Pfam" id="PF08736">
    <property type="entry name" value="FA"/>
    <property type="match status" value="1"/>
</dbReference>
<proteinExistence type="predicted"/>
<keyword evidence="3" id="KW-0597">Phosphoprotein</keyword>
<dbReference type="SUPFAM" id="SSF50729">
    <property type="entry name" value="PH domain-like"/>
    <property type="match status" value="1"/>
</dbReference>
<dbReference type="GO" id="GO:0003779">
    <property type="term" value="F:actin binding"/>
    <property type="evidence" value="ECO:0007669"/>
    <property type="project" value="UniProtKB-KW"/>
</dbReference>
<dbReference type="PRINTS" id="PR00661">
    <property type="entry name" value="ERMFAMILY"/>
</dbReference>
<feature type="region of interest" description="Disordered" evidence="6">
    <location>
        <begin position="379"/>
        <end position="655"/>
    </location>
</feature>
<dbReference type="PROSITE" id="PS50057">
    <property type="entry name" value="FERM_3"/>
    <property type="match status" value="1"/>
</dbReference>
<dbReference type="SMART" id="SM00295">
    <property type="entry name" value="B41"/>
    <property type="match status" value="1"/>
</dbReference>
<evidence type="ECO:0000313" key="8">
    <source>
        <dbReference type="Proteomes" id="UP000085678"/>
    </source>
</evidence>
<keyword evidence="8" id="KW-1185">Reference proteome</keyword>
<dbReference type="InterPro" id="IPR019749">
    <property type="entry name" value="Band_41_domain"/>
</dbReference>
<feature type="domain" description="FERM" evidence="7">
    <location>
        <begin position="75"/>
        <end position="356"/>
    </location>
</feature>
<feature type="compositionally biased region" description="Low complexity" evidence="6">
    <location>
        <begin position="625"/>
        <end position="654"/>
    </location>
</feature>
<keyword evidence="5" id="KW-0206">Cytoskeleton</keyword>
<dbReference type="Pfam" id="PF00373">
    <property type="entry name" value="FERM_M"/>
    <property type="match status" value="1"/>
</dbReference>
<evidence type="ECO:0000256" key="6">
    <source>
        <dbReference type="SAM" id="MobiDB-lite"/>
    </source>
</evidence>